<accession>A0A248VYC8</accession>
<evidence type="ECO:0000313" key="3">
    <source>
        <dbReference type="Proteomes" id="UP000215158"/>
    </source>
</evidence>
<dbReference type="SUPFAM" id="SSF56935">
    <property type="entry name" value="Porins"/>
    <property type="match status" value="1"/>
</dbReference>
<dbReference type="KEGG" id="parb:CJU94_38600"/>
<keyword evidence="3" id="KW-1185">Reference proteome</keyword>
<feature type="signal peptide" evidence="1">
    <location>
        <begin position="1"/>
        <end position="23"/>
    </location>
</feature>
<proteinExistence type="predicted"/>
<evidence type="ECO:0000256" key="1">
    <source>
        <dbReference type="SAM" id="SignalP"/>
    </source>
</evidence>
<keyword evidence="1" id="KW-0732">Signal</keyword>
<geneLocation type="plasmid" evidence="2 3">
    <name>pBN2</name>
</geneLocation>
<evidence type="ECO:0000313" key="2">
    <source>
        <dbReference type="EMBL" id="ASW04041.1"/>
    </source>
</evidence>
<protein>
    <recommendedName>
        <fullName evidence="4">Aromatic hydrocarbon degradation protein</fullName>
    </recommendedName>
</protein>
<dbReference type="Proteomes" id="UP000215158">
    <property type="component" value="Plasmid pBN2"/>
</dbReference>
<feature type="chain" id="PRO_5011970169" description="Aromatic hydrocarbon degradation protein" evidence="1">
    <location>
        <begin position="24"/>
        <end position="100"/>
    </location>
</feature>
<dbReference type="AlphaFoldDB" id="A0A248VYC8"/>
<gene>
    <name evidence="2" type="ORF">CJU94_38600</name>
</gene>
<dbReference type="Gene3D" id="2.40.160.60">
    <property type="entry name" value="Outer membrane protein transport protein (OMPP1/FadL/TodX)"/>
    <property type="match status" value="1"/>
</dbReference>
<sequence>MNGNRTRVAVALCMAVWAGQALATDVFNLEGYGPVSRAMGGTGVAYDVGPSAMMLNPATLGFMGDGRYLNLGFDVVRQRQAARPVSDNYFGRSTGVVVAG</sequence>
<dbReference type="EMBL" id="CP022992">
    <property type="protein sequence ID" value="ASW04041.1"/>
    <property type="molecule type" value="Genomic_DNA"/>
</dbReference>
<keyword evidence="2" id="KW-0614">Plasmid</keyword>
<dbReference type="OrthoDB" id="19849at2"/>
<dbReference type="RefSeq" id="WP_095423749.1">
    <property type="nucleotide sequence ID" value="NZ_CP022992.1"/>
</dbReference>
<name>A0A248VYC8_9BURK</name>
<reference evidence="2 3" key="1">
    <citation type="submission" date="2017-08" db="EMBL/GenBank/DDBJ databases">
        <title>Identification and genetic characteristics of simultaneous BTEX- and naphthalene-degrading Paraburkholderia sp. BN5 isolated from petroleum-contaminated soil.</title>
        <authorList>
            <person name="Lee Y."/>
            <person name="Jeon C.O."/>
        </authorList>
    </citation>
    <scope>NUCLEOTIDE SEQUENCE [LARGE SCALE GENOMIC DNA]</scope>
    <source>
        <strain evidence="2 3">BN5</strain>
        <plasmid evidence="2 3">pBN2</plasmid>
    </source>
</reference>
<evidence type="ECO:0008006" key="4">
    <source>
        <dbReference type="Google" id="ProtNLM"/>
    </source>
</evidence>
<organism evidence="2 3">
    <name type="scientific">Paraburkholderia aromaticivorans</name>
    <dbReference type="NCBI Taxonomy" id="2026199"/>
    <lineage>
        <taxon>Bacteria</taxon>
        <taxon>Pseudomonadati</taxon>
        <taxon>Pseudomonadota</taxon>
        <taxon>Betaproteobacteria</taxon>
        <taxon>Burkholderiales</taxon>
        <taxon>Burkholderiaceae</taxon>
        <taxon>Paraburkholderia</taxon>
    </lineage>
</organism>